<dbReference type="InterPro" id="IPR003716">
    <property type="entry name" value="DNA-dir_RNA_pol_omega"/>
</dbReference>
<evidence type="ECO:0000256" key="4">
    <source>
        <dbReference type="ARBA" id="ARBA00022478"/>
    </source>
</evidence>
<dbReference type="PANTHER" id="PTHR34476">
    <property type="entry name" value="DNA-DIRECTED RNA POLYMERASE SUBUNIT OMEGA"/>
    <property type="match status" value="1"/>
</dbReference>
<accession>A0A7X2NEJ1</accession>
<dbReference type="NCBIfam" id="TIGR00690">
    <property type="entry name" value="rpoZ"/>
    <property type="match status" value="1"/>
</dbReference>
<keyword evidence="5 10" id="KW-0808">Transferase</keyword>
<evidence type="ECO:0000256" key="2">
    <source>
        <dbReference type="ARBA" id="ARBA00012418"/>
    </source>
</evidence>
<evidence type="ECO:0000313" key="13">
    <source>
        <dbReference type="Proteomes" id="UP000461754"/>
    </source>
</evidence>
<dbReference type="EC" id="2.7.7.6" evidence="2 10"/>
<keyword evidence="11" id="KW-0175">Coiled coil</keyword>
<dbReference type="SMART" id="SM01409">
    <property type="entry name" value="RNA_pol_Rpb6"/>
    <property type="match status" value="1"/>
</dbReference>
<dbReference type="Proteomes" id="UP000461754">
    <property type="component" value="Unassembled WGS sequence"/>
</dbReference>
<dbReference type="SUPFAM" id="SSF63562">
    <property type="entry name" value="RPB6/omega subunit-like"/>
    <property type="match status" value="1"/>
</dbReference>
<name>A0A7X2NEJ1_9FIRM</name>
<evidence type="ECO:0000256" key="3">
    <source>
        <dbReference type="ARBA" id="ARBA00013725"/>
    </source>
</evidence>
<evidence type="ECO:0000256" key="6">
    <source>
        <dbReference type="ARBA" id="ARBA00022695"/>
    </source>
</evidence>
<comment type="catalytic activity">
    <reaction evidence="9 10">
        <text>RNA(n) + a ribonucleoside 5'-triphosphate = RNA(n+1) + diphosphate</text>
        <dbReference type="Rhea" id="RHEA:21248"/>
        <dbReference type="Rhea" id="RHEA-COMP:14527"/>
        <dbReference type="Rhea" id="RHEA-COMP:17342"/>
        <dbReference type="ChEBI" id="CHEBI:33019"/>
        <dbReference type="ChEBI" id="CHEBI:61557"/>
        <dbReference type="ChEBI" id="CHEBI:140395"/>
        <dbReference type="EC" id="2.7.7.6"/>
    </reaction>
</comment>
<evidence type="ECO:0000256" key="1">
    <source>
        <dbReference type="ARBA" id="ARBA00006711"/>
    </source>
</evidence>
<evidence type="ECO:0000256" key="8">
    <source>
        <dbReference type="ARBA" id="ARBA00029924"/>
    </source>
</evidence>
<dbReference type="InterPro" id="IPR036161">
    <property type="entry name" value="RPB6/omega-like_sf"/>
</dbReference>
<keyword evidence="6 10" id="KW-0548">Nucleotidyltransferase</keyword>
<comment type="similarity">
    <text evidence="1 10">Belongs to the RNA polymerase subunit omega family.</text>
</comment>
<evidence type="ECO:0000256" key="5">
    <source>
        <dbReference type="ARBA" id="ARBA00022679"/>
    </source>
</evidence>
<sequence length="116" mass="12762">MSWKTYYGDNGSGLRYPPINLMISKADNKYELCVATSRRARQLIDGAEPLVRVNIDNPISTATEEIAEEEVKIVGLTAKQQQEESAQTADDEFAAAQENEGVSLEDLANGDDIILE</sequence>
<comment type="function">
    <text evidence="10">Promotes RNA polymerase assembly. Latches the N- and C-terminal regions of the beta' subunit thereby facilitating its interaction with the beta and alpha subunits.</text>
</comment>
<dbReference type="Pfam" id="PF01192">
    <property type="entry name" value="RNA_pol_Rpb6"/>
    <property type="match status" value="1"/>
</dbReference>
<protein>
    <recommendedName>
        <fullName evidence="3 10">DNA-directed RNA polymerase subunit omega</fullName>
        <shortName evidence="10">RNAP omega subunit</shortName>
        <ecNumber evidence="2 10">2.7.7.6</ecNumber>
    </recommendedName>
    <alternativeName>
        <fullName evidence="10">RNA polymerase omega subunit</fullName>
    </alternativeName>
    <alternativeName>
        <fullName evidence="8 10">Transcriptase subunit omega</fullName>
    </alternativeName>
</protein>
<dbReference type="HAMAP" id="MF_00366">
    <property type="entry name" value="RNApol_bact_RpoZ"/>
    <property type="match status" value="1"/>
</dbReference>
<proteinExistence type="inferred from homology"/>
<keyword evidence="4 10" id="KW-0240">DNA-directed RNA polymerase</keyword>
<dbReference type="InterPro" id="IPR006110">
    <property type="entry name" value="Pol_omega/Rpo6/RPB6"/>
</dbReference>
<evidence type="ECO:0000313" key="12">
    <source>
        <dbReference type="EMBL" id="MSS19114.1"/>
    </source>
</evidence>
<dbReference type="Gene3D" id="3.90.940.10">
    <property type="match status" value="1"/>
</dbReference>
<dbReference type="PANTHER" id="PTHR34476:SF1">
    <property type="entry name" value="DNA-DIRECTED RNA POLYMERASE SUBUNIT OMEGA"/>
    <property type="match status" value="1"/>
</dbReference>
<evidence type="ECO:0000256" key="11">
    <source>
        <dbReference type="SAM" id="Coils"/>
    </source>
</evidence>
<dbReference type="AlphaFoldDB" id="A0A7X2NEJ1"/>
<evidence type="ECO:0000256" key="9">
    <source>
        <dbReference type="ARBA" id="ARBA00048552"/>
    </source>
</evidence>
<dbReference type="GO" id="GO:0003899">
    <property type="term" value="F:DNA-directed RNA polymerase activity"/>
    <property type="evidence" value="ECO:0007669"/>
    <property type="project" value="UniProtKB-UniRule"/>
</dbReference>
<dbReference type="GO" id="GO:0000428">
    <property type="term" value="C:DNA-directed RNA polymerase complex"/>
    <property type="evidence" value="ECO:0007669"/>
    <property type="project" value="UniProtKB-KW"/>
</dbReference>
<evidence type="ECO:0000256" key="10">
    <source>
        <dbReference type="HAMAP-Rule" id="MF_00366"/>
    </source>
</evidence>
<dbReference type="GO" id="GO:0003677">
    <property type="term" value="F:DNA binding"/>
    <property type="evidence" value="ECO:0007669"/>
    <property type="project" value="UniProtKB-UniRule"/>
</dbReference>
<dbReference type="EMBL" id="VUMO01000001">
    <property type="protein sequence ID" value="MSS19114.1"/>
    <property type="molecule type" value="Genomic_DNA"/>
</dbReference>
<dbReference type="GO" id="GO:0006351">
    <property type="term" value="P:DNA-templated transcription"/>
    <property type="evidence" value="ECO:0007669"/>
    <property type="project" value="UniProtKB-UniRule"/>
</dbReference>
<comment type="caution">
    <text evidence="12">The sequence shown here is derived from an EMBL/GenBank/DDBJ whole genome shotgun (WGS) entry which is preliminary data.</text>
</comment>
<dbReference type="RefSeq" id="WP_154575509.1">
    <property type="nucleotide sequence ID" value="NZ_VUMO01000001.1"/>
</dbReference>
<keyword evidence="7 10" id="KW-0804">Transcription</keyword>
<evidence type="ECO:0000256" key="7">
    <source>
        <dbReference type="ARBA" id="ARBA00023163"/>
    </source>
</evidence>
<organism evidence="12 13">
    <name type="scientific">Pseudoramibacter porci</name>
    <dbReference type="NCBI Taxonomy" id="2606631"/>
    <lineage>
        <taxon>Bacteria</taxon>
        <taxon>Bacillati</taxon>
        <taxon>Bacillota</taxon>
        <taxon>Clostridia</taxon>
        <taxon>Eubacteriales</taxon>
        <taxon>Eubacteriaceae</taxon>
        <taxon>Pseudoramibacter</taxon>
    </lineage>
</organism>
<feature type="coiled-coil region" evidence="11">
    <location>
        <begin position="59"/>
        <end position="99"/>
    </location>
</feature>
<reference evidence="12 13" key="1">
    <citation type="submission" date="2019-08" db="EMBL/GenBank/DDBJ databases">
        <title>In-depth cultivation of the pig gut microbiome towards novel bacterial diversity and tailored functional studies.</title>
        <authorList>
            <person name="Wylensek D."/>
            <person name="Hitch T.C.A."/>
            <person name="Clavel T."/>
        </authorList>
    </citation>
    <scope>NUCLEOTIDE SEQUENCE [LARGE SCALE GENOMIC DNA]</scope>
    <source>
        <strain evidence="12 13">RF-744-FAT-4</strain>
    </source>
</reference>
<comment type="subunit">
    <text evidence="10">The RNAP catalytic core consists of 2 alpha, 1 beta, 1 beta' and 1 omega subunit. When a sigma factor is associated with the core the holoenzyme is formed, which can initiate transcription.</text>
</comment>
<gene>
    <name evidence="10 12" type="primary">rpoZ</name>
    <name evidence="12" type="ORF">FYJ52_01625</name>
</gene>
<keyword evidence="13" id="KW-1185">Reference proteome</keyword>